<dbReference type="Proteomes" id="UP001208689">
    <property type="component" value="Chromosome"/>
</dbReference>
<reference evidence="1" key="1">
    <citation type="submission" date="2022-09" db="EMBL/GenBank/DDBJ databases">
        <title>Actin cytoskeleton and complex cell architecture in an #Asgard archaeon.</title>
        <authorList>
            <person name="Ponce Toledo R.I."/>
            <person name="Schleper C."/>
            <person name="Rodrigues Oliveira T."/>
            <person name="Wollweber F."/>
            <person name="Xu J."/>
            <person name="Rittmann S."/>
            <person name="Klingl A."/>
            <person name="Pilhofer M."/>
        </authorList>
    </citation>
    <scope>NUCLEOTIDE SEQUENCE</scope>
    <source>
        <strain evidence="1">B-35</strain>
    </source>
</reference>
<organism evidence="1 2">
    <name type="scientific">Candidatus Lokiarchaeum ossiferum</name>
    <dbReference type="NCBI Taxonomy" id="2951803"/>
    <lineage>
        <taxon>Archaea</taxon>
        <taxon>Promethearchaeati</taxon>
        <taxon>Promethearchaeota</taxon>
        <taxon>Promethearchaeia</taxon>
        <taxon>Promethearchaeales</taxon>
        <taxon>Promethearchaeaceae</taxon>
        <taxon>Candidatus Lokiarchaeum</taxon>
    </lineage>
</organism>
<dbReference type="EMBL" id="CP104013">
    <property type="protein sequence ID" value="UYP44765.1"/>
    <property type="molecule type" value="Genomic_DNA"/>
</dbReference>
<accession>A0ABY6HMY5</accession>
<name>A0ABY6HMY5_9ARCH</name>
<keyword evidence="2" id="KW-1185">Reference proteome</keyword>
<proteinExistence type="predicted"/>
<evidence type="ECO:0000313" key="2">
    <source>
        <dbReference type="Proteomes" id="UP001208689"/>
    </source>
</evidence>
<sequence>MNEKNKEILIELIKEFQDENKNKSTFLKDKIEENDILFYPIHNNFINAFDDRIIISEAFNFLNGIEIFYWDKFDTPNTILERKNNAQYKIAFISKKKIMEIEHVTLNYRPLDFDQGRCELEIDENISLTQKQHIRTTLALNLLLNDENSLKSRLYVINNIKIDEKQESLEKEQEKIHFQETEKYLRHFAKQNGFKFYSINSRMNIKPIFLRTIFRKSDIVLILDDAMDPWLTYLLGLIKMLDIIVIGLKPPLKSSKKNEKEEENITKLVDITFYEYEVKDEESYYYIDSVLNRIIQEIISFLSFTTPFRLKYIEQYFPSTKSGELKKIIMLFSLFSKFYFNENEKFENIGPIVKDLINKTLSDEEIQNYFDILIKNTTNILSKFGNFYTICSNSILIDTINEIKEDYDFFSNIFNYLNEQPSDFYLKEFMSKICNTSMLNQSYSGIISHLFYDENGPFQNILILRDKTKSEIFSQLSYVFKGESMEILDDWFQRISLDDLNELFPFQSNIYEPRSPEEPILWFLSKVAKYEIFFEKSMEILKKFSMIYLVNIKKYEEHSYGYSARIGLDQFTENCHCLIGDVRLETRWNYIKNLKNTQSWPEKYQNAFIKLKILALKTFMELQWHTFSRMDNFSIRFNHTRIDPEIENLEDYRKKNFFYLMQFYKEISNMTYKEEIFRYLISNLIFWTKYIPWHSISEFLSREFSNESKYRDIFRDHIRNLKAYDSWRNGYDQTTLQEILTFDEQLEENLSTEDYFRKYFDYDLYSMDLFHKYRDRDTRKAELFKIYENVHSKLLELEKINRDQIYRLILEENFKGSREFGEFFAKKYDPHELVQQISFLTNLIEKVDNVANTSDFLISLLYSLQVKNKEIFDSVFEDLWDNPKLVSYREKFLFIPQIFSLNLWNKFKLMINTQKIDIEPCLTLIVIKDFNFEIPIGEIRNFLVNSIKKLSSQEFNFSKMRKYSEDDDLNIYLIRIEEVYKKYPDILNNLFSQTFLKEFHKFSEHILKKTYSFPFLIECGKKEPDLFNPWLITGFSISEYESTGFLTSAMGEFKDEIYNILTLMFQESMLEEYTKLHSVLIKFEISGDIDILNKFNFEQLVKLYRINPKSLGKLIGRLLQKSSSEQLFNPVYQRLILKFKDNTDFNYNIFRSFLSTVRSYSGMDIKSGYSREYNQIENWIQEATNKEIISWLKDLKNSVDEDVKISRKMWDIA</sequence>
<gene>
    <name evidence="1" type="ORF">NEF87_001050</name>
</gene>
<protein>
    <submittedName>
        <fullName evidence="1">Uncharacterized protein</fullName>
    </submittedName>
</protein>
<evidence type="ECO:0000313" key="1">
    <source>
        <dbReference type="EMBL" id="UYP44765.1"/>
    </source>
</evidence>